<dbReference type="Gene3D" id="3.60.110.10">
    <property type="entry name" value="Carbon-nitrogen hydrolase"/>
    <property type="match status" value="2"/>
</dbReference>
<name>A0A9E5MN25_9GAMM</name>
<dbReference type="InterPro" id="IPR003010">
    <property type="entry name" value="C-N_Hydrolase"/>
</dbReference>
<organism evidence="2 3">
    <name type="scientific">Pseudomaricurvus hydrocarbonicus</name>
    <dbReference type="NCBI Taxonomy" id="1470433"/>
    <lineage>
        <taxon>Bacteria</taxon>
        <taxon>Pseudomonadati</taxon>
        <taxon>Pseudomonadota</taxon>
        <taxon>Gammaproteobacteria</taxon>
        <taxon>Cellvibrionales</taxon>
        <taxon>Cellvibrionaceae</taxon>
        <taxon>Pseudomaricurvus</taxon>
    </lineage>
</organism>
<reference evidence="2" key="1">
    <citation type="submission" date="2020-03" db="EMBL/GenBank/DDBJ databases">
        <authorList>
            <person name="Guo F."/>
        </authorList>
    </citation>
    <scope>NUCLEOTIDE SEQUENCE</scope>
    <source>
        <strain evidence="2">JCM 30134</strain>
    </source>
</reference>
<proteinExistence type="predicted"/>
<evidence type="ECO:0000259" key="1">
    <source>
        <dbReference type="PROSITE" id="PS50263"/>
    </source>
</evidence>
<dbReference type="EMBL" id="JAAONZ010000015">
    <property type="protein sequence ID" value="NHO67288.1"/>
    <property type="molecule type" value="Genomic_DNA"/>
</dbReference>
<dbReference type="RefSeq" id="WP_167189711.1">
    <property type="nucleotide sequence ID" value="NZ_JAAONZ010000015.1"/>
</dbReference>
<evidence type="ECO:0000313" key="2">
    <source>
        <dbReference type="EMBL" id="NHO67288.1"/>
    </source>
</evidence>
<gene>
    <name evidence="2" type="ORF">G8770_17200</name>
</gene>
<dbReference type="PROSITE" id="PS50263">
    <property type="entry name" value="CN_HYDROLASE"/>
    <property type="match status" value="1"/>
</dbReference>
<dbReference type="CDD" id="cd07197">
    <property type="entry name" value="nitrilase"/>
    <property type="match status" value="1"/>
</dbReference>
<dbReference type="AlphaFoldDB" id="A0A9E5MN25"/>
<dbReference type="PANTHER" id="PTHR23088:SF27">
    <property type="entry name" value="DEAMINATED GLUTATHIONE AMIDASE"/>
    <property type="match status" value="1"/>
</dbReference>
<comment type="caution">
    <text evidence="2">The sequence shown here is derived from an EMBL/GenBank/DDBJ whole genome shotgun (WGS) entry which is preliminary data.</text>
</comment>
<evidence type="ECO:0000313" key="3">
    <source>
        <dbReference type="Proteomes" id="UP000787472"/>
    </source>
</evidence>
<dbReference type="InterPro" id="IPR036526">
    <property type="entry name" value="C-N_Hydrolase_sf"/>
</dbReference>
<feature type="domain" description="CN hydrolase" evidence="1">
    <location>
        <begin position="1"/>
        <end position="254"/>
    </location>
</feature>
<dbReference type="Pfam" id="PF00795">
    <property type="entry name" value="CN_hydrolase"/>
    <property type="match status" value="2"/>
</dbReference>
<accession>A0A9E5MN25</accession>
<protein>
    <recommendedName>
        <fullName evidence="1">CN hydrolase domain-containing protein</fullName>
    </recommendedName>
</protein>
<sequence>MKVAAIQFATTCEVKENLQTCLRMIDRAASVGARLMVLPEFCNHLSWYDDLNHAWDVAVEEGDEFYQAIAAKASQHHCYIVINISYRRHKPAITVTSLLFGPDGRCLVEADKQTLMGHENIFFTRAKHITPVVDTQVGRLGLFPCRDGVTCETPRSLALRGAQVFCDSLNSFAFDEAALHVPARAVENKVFLIAANKVGPLIPAEALAGVSEQTAIPEQLLYGAGESQIVSPTGEILARAPRQGEAVVVADINLDEVQPYRVDGTHWFHSRRPELYHPIAEPPAVLSMEPVVAEASVSLLQPKGIGEAALQDGLSLLQRLPAGTAIAVLPELFWLKQLQDLKQAAATSRWLEESLLSILQQRDDELVVCLSLVDPANTSTSAVEQDRWCHVGVVLNKHGRLLVQPQLHAVQRLSWSQLGDRLQTLDLPVGRAAVLVGDDAAYPELVKVAALQGVHMVLLPYRGQETWETELGLPSRAAENRICILASAPAGNACGGLIATLERDFTLMTSWRERTFDGYINTPLITGQRPGITLADIHPQAAVNKVMSENTDLLQQRPWRLSGTLVEAVSTFPFTQPDSDCRYESV</sequence>
<dbReference type="SUPFAM" id="SSF56317">
    <property type="entry name" value="Carbon-nitrogen hydrolase"/>
    <property type="match status" value="2"/>
</dbReference>
<dbReference type="PANTHER" id="PTHR23088">
    <property type="entry name" value="NITRILASE-RELATED"/>
    <property type="match status" value="1"/>
</dbReference>
<keyword evidence="3" id="KW-1185">Reference proteome</keyword>
<dbReference type="Proteomes" id="UP000787472">
    <property type="component" value="Unassembled WGS sequence"/>
</dbReference>